<comment type="subcellular location">
    <subcellularLocation>
        <location evidence="1">Cytoplasm</location>
    </subcellularLocation>
</comment>
<dbReference type="PROSITE" id="PS50110">
    <property type="entry name" value="RESPONSE_REGULATORY"/>
    <property type="match status" value="1"/>
</dbReference>
<dbReference type="Pfam" id="PF00072">
    <property type="entry name" value="Response_reg"/>
    <property type="match status" value="1"/>
</dbReference>
<dbReference type="InterPro" id="IPR001789">
    <property type="entry name" value="Sig_transdc_resp-reg_receiver"/>
</dbReference>
<dbReference type="PROSITE" id="PS01124">
    <property type="entry name" value="HTH_ARAC_FAMILY_2"/>
    <property type="match status" value="1"/>
</dbReference>
<dbReference type="GO" id="GO:0005737">
    <property type="term" value="C:cytoplasm"/>
    <property type="evidence" value="ECO:0007669"/>
    <property type="project" value="UniProtKB-SubCell"/>
</dbReference>
<evidence type="ECO:0000313" key="12">
    <source>
        <dbReference type="Proteomes" id="UP000234789"/>
    </source>
</evidence>
<organism evidence="11 12">
    <name type="scientific">Paenibacillus pasadenensis</name>
    <dbReference type="NCBI Taxonomy" id="217090"/>
    <lineage>
        <taxon>Bacteria</taxon>
        <taxon>Bacillati</taxon>
        <taxon>Bacillota</taxon>
        <taxon>Bacilli</taxon>
        <taxon>Bacillales</taxon>
        <taxon>Paenibacillaceae</taxon>
        <taxon>Paenibacillus</taxon>
    </lineage>
</organism>
<keyword evidence="6 11" id="KW-0238">DNA-binding</keyword>
<evidence type="ECO:0000256" key="1">
    <source>
        <dbReference type="ARBA" id="ARBA00004496"/>
    </source>
</evidence>
<evidence type="ECO:0000256" key="2">
    <source>
        <dbReference type="ARBA" id="ARBA00022490"/>
    </source>
</evidence>
<keyword evidence="2" id="KW-0963">Cytoplasm</keyword>
<name>A0A2N5N1P4_9BACL</name>
<dbReference type="RefSeq" id="WP_101808523.1">
    <property type="nucleotide sequence ID" value="NZ_NFEZ01000004.1"/>
</dbReference>
<dbReference type="InterPro" id="IPR011006">
    <property type="entry name" value="CheY-like_superfamily"/>
</dbReference>
<evidence type="ECO:0000256" key="6">
    <source>
        <dbReference type="ARBA" id="ARBA00023125"/>
    </source>
</evidence>
<keyword evidence="12" id="KW-1185">Reference proteome</keyword>
<dbReference type="Gene3D" id="3.40.50.2300">
    <property type="match status" value="1"/>
</dbReference>
<comment type="caution">
    <text evidence="11">The sequence shown here is derived from an EMBL/GenBank/DDBJ whole genome shotgun (WGS) entry which is preliminary data.</text>
</comment>
<dbReference type="SMART" id="SM00342">
    <property type="entry name" value="HTH_ARAC"/>
    <property type="match status" value="1"/>
</dbReference>
<evidence type="ECO:0000259" key="10">
    <source>
        <dbReference type="PROSITE" id="PS50110"/>
    </source>
</evidence>
<dbReference type="GO" id="GO:0003700">
    <property type="term" value="F:DNA-binding transcription factor activity"/>
    <property type="evidence" value="ECO:0007669"/>
    <property type="project" value="InterPro"/>
</dbReference>
<accession>A0A2N5N1P4</accession>
<proteinExistence type="predicted"/>
<reference evidence="11 12" key="1">
    <citation type="submission" date="2017-05" db="EMBL/GenBank/DDBJ databases">
        <title>Functional genome analysis of Paenibacillus pasadenensis strain R16: insights on endophytic life style and antifungal activity.</title>
        <authorList>
            <person name="Passera A."/>
            <person name="Marcolungo L."/>
            <person name="Casati P."/>
            <person name="Brasca M."/>
            <person name="Quaglino F."/>
            <person name="Delledonne M."/>
        </authorList>
    </citation>
    <scope>NUCLEOTIDE SEQUENCE [LARGE SCALE GENOMIC DNA]</scope>
    <source>
        <strain evidence="11 12">R16</strain>
    </source>
</reference>
<evidence type="ECO:0000256" key="3">
    <source>
        <dbReference type="ARBA" id="ARBA00022553"/>
    </source>
</evidence>
<protein>
    <submittedName>
        <fullName evidence="11">DNA-binding response regulator, AraC family</fullName>
    </submittedName>
</protein>
<dbReference type="Pfam" id="PF12833">
    <property type="entry name" value="HTH_18"/>
    <property type="match status" value="1"/>
</dbReference>
<dbReference type="InterPro" id="IPR009057">
    <property type="entry name" value="Homeodomain-like_sf"/>
</dbReference>
<dbReference type="SMART" id="SM00448">
    <property type="entry name" value="REC"/>
    <property type="match status" value="1"/>
</dbReference>
<keyword evidence="5" id="KW-0805">Transcription regulation</keyword>
<evidence type="ECO:0000256" key="5">
    <source>
        <dbReference type="ARBA" id="ARBA00023015"/>
    </source>
</evidence>
<evidence type="ECO:0000313" key="11">
    <source>
        <dbReference type="EMBL" id="PLT44252.1"/>
    </source>
</evidence>
<dbReference type="GO" id="GO:0000160">
    <property type="term" value="P:phosphorelay signal transduction system"/>
    <property type="evidence" value="ECO:0007669"/>
    <property type="project" value="UniProtKB-KW"/>
</dbReference>
<evidence type="ECO:0000256" key="7">
    <source>
        <dbReference type="ARBA" id="ARBA00023163"/>
    </source>
</evidence>
<dbReference type="CDD" id="cd17536">
    <property type="entry name" value="REC_YesN-like"/>
    <property type="match status" value="1"/>
</dbReference>
<dbReference type="Proteomes" id="UP000234789">
    <property type="component" value="Unassembled WGS sequence"/>
</dbReference>
<dbReference type="Gene3D" id="1.10.10.60">
    <property type="entry name" value="Homeodomain-like"/>
    <property type="match status" value="2"/>
</dbReference>
<feature type="domain" description="HTH araC/xylS-type" evidence="9">
    <location>
        <begin position="444"/>
        <end position="546"/>
    </location>
</feature>
<dbReference type="EMBL" id="NFEZ01000004">
    <property type="protein sequence ID" value="PLT44252.1"/>
    <property type="molecule type" value="Genomic_DNA"/>
</dbReference>
<evidence type="ECO:0000259" key="9">
    <source>
        <dbReference type="PROSITE" id="PS01124"/>
    </source>
</evidence>
<dbReference type="SUPFAM" id="SSF52172">
    <property type="entry name" value="CheY-like"/>
    <property type="match status" value="1"/>
</dbReference>
<feature type="domain" description="Response regulatory" evidence="10">
    <location>
        <begin position="3"/>
        <end position="120"/>
    </location>
</feature>
<dbReference type="PANTHER" id="PTHR42713:SF3">
    <property type="entry name" value="TRANSCRIPTIONAL REGULATORY PROTEIN HPTR"/>
    <property type="match status" value="1"/>
</dbReference>
<evidence type="ECO:0000256" key="4">
    <source>
        <dbReference type="ARBA" id="ARBA00023012"/>
    </source>
</evidence>
<feature type="modified residue" description="4-aspartylphosphate" evidence="8">
    <location>
        <position position="55"/>
    </location>
</feature>
<gene>
    <name evidence="11" type="ORF">B8V81_2683</name>
</gene>
<dbReference type="InterPro" id="IPR051552">
    <property type="entry name" value="HptR"/>
</dbReference>
<dbReference type="PANTHER" id="PTHR42713">
    <property type="entry name" value="HISTIDINE KINASE-RELATED"/>
    <property type="match status" value="1"/>
</dbReference>
<dbReference type="GO" id="GO:0043565">
    <property type="term" value="F:sequence-specific DNA binding"/>
    <property type="evidence" value="ECO:0007669"/>
    <property type="project" value="InterPro"/>
</dbReference>
<keyword evidence="4" id="KW-0902">Two-component regulatory system</keyword>
<dbReference type="InterPro" id="IPR018060">
    <property type="entry name" value="HTH_AraC"/>
</dbReference>
<evidence type="ECO:0000256" key="8">
    <source>
        <dbReference type="PROSITE-ProRule" id="PRU00169"/>
    </source>
</evidence>
<sequence>MRSVLLVDDERLIVEGIAKVLDWSGLGLRLAGTARNGLEALEAIERERPDLVLTDIRMPGLDGLGLVERTAERHPRIRFAMLTGYKDFDYARRAMQHGVRHYLLKPCSEQQIGEALTELARELEEEDERDGFLSEMEQRYRRMLPHVKEQFLKEFITNRTYGSRDLALYQSLFGMELDGRPVRLMLLSPAGEPDYAQLFALSNIAAELIPGILLSTTIDGTLLVVLDDGGEPDDEAARGTDGAVEAVGTMRVKEAKAGSPQRLAPELEARIGRVQETFRRFYKLEATAALSSAGRMVEARRLYREARECLAHRFYVGDDSLIVRSDLPAAQGAEALPEPDEERLCLLLRSGLADEARLEIERFLGELAERRAALPAARSCVLQLYAAMIRVCPEAEAEAFTLRAAELSGIDTLAGLGEFVTDSAMRLADHYHRLTLSRQSSAVERLIAIIEQDYADSGLTLGAVAAGQLFMNADYVGKMFKKATGESFSAYLNRHRIREACRHIRSGGDARVAELAERFGFGDNAPYFSQVFKKWTGRTPSEFKKCPSDF</sequence>
<dbReference type="AlphaFoldDB" id="A0A2N5N1P4"/>
<keyword evidence="7" id="KW-0804">Transcription</keyword>
<keyword evidence="3 8" id="KW-0597">Phosphoprotein</keyword>
<dbReference type="SUPFAM" id="SSF46689">
    <property type="entry name" value="Homeodomain-like"/>
    <property type="match status" value="1"/>
</dbReference>